<dbReference type="FunFam" id="3.40.190.290:FF:000001">
    <property type="entry name" value="Transcriptional regulator, LysR family"/>
    <property type="match status" value="1"/>
</dbReference>
<dbReference type="InterPro" id="IPR058163">
    <property type="entry name" value="LysR-type_TF_proteobact-type"/>
</dbReference>
<evidence type="ECO:0000313" key="6">
    <source>
        <dbReference type="EMBL" id="SHM73768.1"/>
    </source>
</evidence>
<proteinExistence type="inferred from homology"/>
<dbReference type="EMBL" id="FRCX01000002">
    <property type="protein sequence ID" value="SHM73768.1"/>
    <property type="molecule type" value="Genomic_DNA"/>
</dbReference>
<evidence type="ECO:0000256" key="2">
    <source>
        <dbReference type="ARBA" id="ARBA00023015"/>
    </source>
</evidence>
<dbReference type="GO" id="GO:0043565">
    <property type="term" value="F:sequence-specific DNA binding"/>
    <property type="evidence" value="ECO:0007669"/>
    <property type="project" value="TreeGrafter"/>
</dbReference>
<dbReference type="InterPro" id="IPR036390">
    <property type="entry name" value="WH_DNA-bd_sf"/>
</dbReference>
<dbReference type="FunFam" id="1.10.10.10:FF:000001">
    <property type="entry name" value="LysR family transcriptional regulator"/>
    <property type="match status" value="1"/>
</dbReference>
<dbReference type="Pfam" id="PF03466">
    <property type="entry name" value="LysR_substrate"/>
    <property type="match status" value="1"/>
</dbReference>
<dbReference type="InterPro" id="IPR005119">
    <property type="entry name" value="LysR_subst-bd"/>
</dbReference>
<comment type="similarity">
    <text evidence="1">Belongs to the LysR transcriptional regulatory family.</text>
</comment>
<gene>
    <name evidence="6" type="ORF">SAMN05192549_102361</name>
</gene>
<evidence type="ECO:0000313" key="7">
    <source>
        <dbReference type="Proteomes" id="UP000184339"/>
    </source>
</evidence>
<dbReference type="STRING" id="551987.SAMN05192549_102361"/>
<dbReference type="PROSITE" id="PS50931">
    <property type="entry name" value="HTH_LYSR"/>
    <property type="match status" value="1"/>
</dbReference>
<keyword evidence="2" id="KW-0805">Transcription regulation</keyword>
<feature type="domain" description="HTH lysR-type" evidence="5">
    <location>
        <begin position="1"/>
        <end position="59"/>
    </location>
</feature>
<dbReference type="InterPro" id="IPR000847">
    <property type="entry name" value="LysR_HTH_N"/>
</dbReference>
<evidence type="ECO:0000256" key="4">
    <source>
        <dbReference type="ARBA" id="ARBA00023163"/>
    </source>
</evidence>
<dbReference type="Gene3D" id="1.10.10.10">
    <property type="entry name" value="Winged helix-like DNA-binding domain superfamily/Winged helix DNA-binding domain"/>
    <property type="match status" value="1"/>
</dbReference>
<evidence type="ECO:0000256" key="3">
    <source>
        <dbReference type="ARBA" id="ARBA00023125"/>
    </source>
</evidence>
<dbReference type="GO" id="GO:0006351">
    <property type="term" value="P:DNA-templated transcription"/>
    <property type="evidence" value="ECO:0007669"/>
    <property type="project" value="TreeGrafter"/>
</dbReference>
<reference evidence="7" key="1">
    <citation type="submission" date="2016-11" db="EMBL/GenBank/DDBJ databases">
        <authorList>
            <person name="Varghese N."/>
            <person name="Submissions S."/>
        </authorList>
    </citation>
    <scope>NUCLEOTIDE SEQUENCE [LARGE SCALE GENOMIC DNA]</scope>
    <source>
        <strain evidence="7">Sac-22</strain>
    </source>
</reference>
<accession>A0A1M7L6L2</accession>
<dbReference type="CDD" id="cd08472">
    <property type="entry name" value="PBP2_CrgA_like_3"/>
    <property type="match status" value="1"/>
</dbReference>
<dbReference type="PANTHER" id="PTHR30537">
    <property type="entry name" value="HTH-TYPE TRANSCRIPTIONAL REGULATOR"/>
    <property type="match status" value="1"/>
</dbReference>
<organism evidence="6 7">
    <name type="scientific">Duganella sacchari</name>
    <dbReference type="NCBI Taxonomy" id="551987"/>
    <lineage>
        <taxon>Bacteria</taxon>
        <taxon>Pseudomonadati</taxon>
        <taxon>Pseudomonadota</taxon>
        <taxon>Betaproteobacteria</taxon>
        <taxon>Burkholderiales</taxon>
        <taxon>Oxalobacteraceae</taxon>
        <taxon>Telluria group</taxon>
        <taxon>Duganella</taxon>
    </lineage>
</organism>
<keyword evidence="4" id="KW-0804">Transcription</keyword>
<name>A0A1M7L6L2_9BURK</name>
<dbReference type="OrthoDB" id="8538345at2"/>
<keyword evidence="3 6" id="KW-0238">DNA-binding</keyword>
<dbReference type="GO" id="GO:0003700">
    <property type="term" value="F:DNA-binding transcription factor activity"/>
    <property type="evidence" value="ECO:0007669"/>
    <property type="project" value="InterPro"/>
</dbReference>
<sequence>MDQLLAMRTFARVVEAGTFTKAADSLQMPKATVTKLVQSLETHLGVKLLQRTTRRVTVTPDGAAYYDKATRFIKDLRDIDASFGAAHGTPRGHLRVDTGSSVATRIIVPALPEFMAKYPGIQLDLGVSDRPVDLISDNVDCVIRGGAITDQSMVARQIGKAAFVTCASPDYLKRHGVPKHPHDLESGHLVVSYLSARTGRALPVHFTKNGERLEIRARHAVGINESNAHFEAALAGLGIIQTFDYLADPYIASGALVPVLKNWQSPPYPFYVVYPPNRHMSNRLRVFIDWIAERFSLPPQ</sequence>
<protein>
    <submittedName>
        <fullName evidence="6">DNA-binding transcriptional regulator, LysR family</fullName>
    </submittedName>
</protein>
<dbReference type="AlphaFoldDB" id="A0A1M7L6L2"/>
<dbReference type="InterPro" id="IPR036388">
    <property type="entry name" value="WH-like_DNA-bd_sf"/>
</dbReference>
<dbReference type="Proteomes" id="UP000184339">
    <property type="component" value="Unassembled WGS sequence"/>
</dbReference>
<dbReference type="Gene3D" id="3.40.190.10">
    <property type="entry name" value="Periplasmic binding protein-like II"/>
    <property type="match status" value="2"/>
</dbReference>
<dbReference type="RefSeq" id="WP_072782201.1">
    <property type="nucleotide sequence ID" value="NZ_FRCX01000002.1"/>
</dbReference>
<evidence type="ECO:0000256" key="1">
    <source>
        <dbReference type="ARBA" id="ARBA00009437"/>
    </source>
</evidence>
<dbReference type="Pfam" id="PF00126">
    <property type="entry name" value="HTH_1"/>
    <property type="match status" value="1"/>
</dbReference>
<evidence type="ECO:0000259" key="5">
    <source>
        <dbReference type="PROSITE" id="PS50931"/>
    </source>
</evidence>
<dbReference type="SUPFAM" id="SSF53850">
    <property type="entry name" value="Periplasmic binding protein-like II"/>
    <property type="match status" value="1"/>
</dbReference>
<dbReference type="PANTHER" id="PTHR30537:SF17">
    <property type="entry name" value="LYSR-FAMILY REGULATORY PROTEIN"/>
    <property type="match status" value="1"/>
</dbReference>
<dbReference type="SUPFAM" id="SSF46785">
    <property type="entry name" value="Winged helix' DNA-binding domain"/>
    <property type="match status" value="1"/>
</dbReference>
<keyword evidence="7" id="KW-1185">Reference proteome</keyword>